<accession>A0A191YUG5</accession>
<gene>
    <name evidence="1" type="ORF">PMA3_15280</name>
</gene>
<dbReference type="KEGG" id="psil:PMA3_15280"/>
<reference evidence="1 2" key="1">
    <citation type="journal article" date="2018" name="Syst. Appl. Microbiol.">
        <title>Pseudomonas silesiensis sp. nov. strain A3T isolated from a biological pesticide sewage treatment plant and analysis of the complete genome sequence.</title>
        <authorList>
            <person name="Kaminski M.A."/>
            <person name="Furmanczyk E.M."/>
            <person name="Sobczak A."/>
            <person name="Dziembowski A."/>
            <person name="Lipinski L."/>
        </authorList>
    </citation>
    <scope>NUCLEOTIDE SEQUENCE [LARGE SCALE GENOMIC DNA]</scope>
    <source>
        <strain evidence="1 2">A3</strain>
    </source>
</reference>
<organism evidence="1 2">
    <name type="scientific">Pseudomonas silesiensis</name>
    <dbReference type="NCBI Taxonomy" id="1853130"/>
    <lineage>
        <taxon>Bacteria</taxon>
        <taxon>Pseudomonadati</taxon>
        <taxon>Pseudomonadota</taxon>
        <taxon>Gammaproteobacteria</taxon>
        <taxon>Pseudomonadales</taxon>
        <taxon>Pseudomonadaceae</taxon>
        <taxon>Pseudomonas</taxon>
    </lineage>
</organism>
<protein>
    <recommendedName>
        <fullName evidence="3">Transposase</fullName>
    </recommendedName>
</protein>
<evidence type="ECO:0000313" key="1">
    <source>
        <dbReference type="EMBL" id="ANJ56433.1"/>
    </source>
</evidence>
<dbReference type="Proteomes" id="UP000078354">
    <property type="component" value="Chromosome"/>
</dbReference>
<dbReference type="EMBL" id="CP014870">
    <property type="protein sequence ID" value="ANJ56433.1"/>
    <property type="molecule type" value="Genomic_DNA"/>
</dbReference>
<evidence type="ECO:0008006" key="3">
    <source>
        <dbReference type="Google" id="ProtNLM"/>
    </source>
</evidence>
<evidence type="ECO:0000313" key="2">
    <source>
        <dbReference type="Proteomes" id="UP000078354"/>
    </source>
</evidence>
<sequence>MGYHLAAQRSGKKKLVYWRYQCSTFLRQTFVEWAAHSITQSTWAEAYYRQQRAKGCSYQATLRGLAFKWIRIVYRCWKTSTVYDEKAYLQALIRRGSTLIEIPMEEASG</sequence>
<dbReference type="AlphaFoldDB" id="A0A191YUG5"/>
<name>A0A191YUG5_9PSED</name>
<proteinExistence type="predicted"/>
<keyword evidence="2" id="KW-1185">Reference proteome</keyword>